<dbReference type="InterPro" id="IPR036388">
    <property type="entry name" value="WH-like_DNA-bd_sf"/>
</dbReference>
<dbReference type="EMBL" id="VOHM01000005">
    <property type="protein sequence ID" value="TWT26895.1"/>
    <property type="molecule type" value="Genomic_DNA"/>
</dbReference>
<dbReference type="InterPro" id="IPR036390">
    <property type="entry name" value="WH_DNA-bd_sf"/>
</dbReference>
<sequence length="93" mass="9630">MSSPLTAVRDAFQHGALTVAEIAKDTGLTRSTVSAALQHLERMGHIQRRREAMSCSGSCGGCNEDTCGTTGGLVTLTLSTRPPAGRATIVGND</sequence>
<dbReference type="Gene3D" id="1.10.10.10">
    <property type="entry name" value="Winged helix-like DNA-binding domain superfamily/Winged helix DNA-binding domain"/>
    <property type="match status" value="1"/>
</dbReference>
<organism evidence="2 3">
    <name type="scientific">Corynebacterium canis</name>
    <dbReference type="NCBI Taxonomy" id="679663"/>
    <lineage>
        <taxon>Bacteria</taxon>
        <taxon>Bacillati</taxon>
        <taxon>Actinomycetota</taxon>
        <taxon>Actinomycetes</taxon>
        <taxon>Mycobacteriales</taxon>
        <taxon>Corynebacteriaceae</taxon>
        <taxon>Corynebacterium</taxon>
    </lineage>
</organism>
<gene>
    <name evidence="2" type="ORF">FRX94_03365</name>
</gene>
<evidence type="ECO:0000259" key="1">
    <source>
        <dbReference type="Pfam" id="PF12802"/>
    </source>
</evidence>
<dbReference type="RefSeq" id="WP_146323713.1">
    <property type="nucleotide sequence ID" value="NZ_BAABLR010000015.1"/>
</dbReference>
<reference evidence="2 3" key="1">
    <citation type="submission" date="2019-08" db="EMBL/GenBank/DDBJ databases">
        <authorList>
            <person name="Lei W."/>
        </authorList>
    </citation>
    <scope>NUCLEOTIDE SEQUENCE [LARGE SCALE GENOMIC DNA]</scope>
    <source>
        <strain evidence="2 3">CCUG 58627</strain>
    </source>
</reference>
<dbReference type="SUPFAM" id="SSF46785">
    <property type="entry name" value="Winged helix' DNA-binding domain"/>
    <property type="match status" value="1"/>
</dbReference>
<keyword evidence="3" id="KW-1185">Reference proteome</keyword>
<feature type="domain" description="HTH marR-type" evidence="1">
    <location>
        <begin position="14"/>
        <end position="51"/>
    </location>
</feature>
<name>A0A5C5UND7_9CORY</name>
<dbReference type="CDD" id="cd00090">
    <property type="entry name" value="HTH_ARSR"/>
    <property type="match status" value="1"/>
</dbReference>
<evidence type="ECO:0000313" key="2">
    <source>
        <dbReference type="EMBL" id="TWT26895.1"/>
    </source>
</evidence>
<dbReference type="Pfam" id="PF12802">
    <property type="entry name" value="MarR_2"/>
    <property type="match status" value="1"/>
</dbReference>
<accession>A0A5C5UND7</accession>
<comment type="caution">
    <text evidence="2">The sequence shown here is derived from an EMBL/GenBank/DDBJ whole genome shotgun (WGS) entry which is preliminary data.</text>
</comment>
<dbReference type="InterPro" id="IPR000835">
    <property type="entry name" value="HTH_MarR-typ"/>
</dbReference>
<dbReference type="InterPro" id="IPR011991">
    <property type="entry name" value="ArsR-like_HTH"/>
</dbReference>
<dbReference type="Proteomes" id="UP000320791">
    <property type="component" value="Unassembled WGS sequence"/>
</dbReference>
<protein>
    <submittedName>
        <fullName evidence="2">MarR family transcriptional regulator</fullName>
    </submittedName>
</protein>
<evidence type="ECO:0000313" key="3">
    <source>
        <dbReference type="Proteomes" id="UP000320791"/>
    </source>
</evidence>
<proteinExistence type="predicted"/>
<dbReference type="GO" id="GO:0003700">
    <property type="term" value="F:DNA-binding transcription factor activity"/>
    <property type="evidence" value="ECO:0007669"/>
    <property type="project" value="InterPro"/>
</dbReference>
<dbReference type="AlphaFoldDB" id="A0A5C5UND7"/>
<dbReference type="OrthoDB" id="4411133at2"/>